<dbReference type="GO" id="GO:0050660">
    <property type="term" value="F:flavin adenine dinucleotide binding"/>
    <property type="evidence" value="ECO:0007669"/>
    <property type="project" value="InterPro"/>
</dbReference>
<keyword evidence="3" id="KW-1185">Reference proteome</keyword>
<evidence type="ECO:0000313" key="2">
    <source>
        <dbReference type="EMBL" id="KAF1972051.1"/>
    </source>
</evidence>
<evidence type="ECO:0000259" key="1">
    <source>
        <dbReference type="Pfam" id="PF08031"/>
    </source>
</evidence>
<dbReference type="Proteomes" id="UP000800036">
    <property type="component" value="Unassembled WGS sequence"/>
</dbReference>
<name>A0A6A5V487_9PLEO</name>
<dbReference type="EMBL" id="ML976690">
    <property type="protein sequence ID" value="KAF1972051.1"/>
    <property type="molecule type" value="Genomic_DNA"/>
</dbReference>
<dbReference type="GO" id="GO:0016491">
    <property type="term" value="F:oxidoreductase activity"/>
    <property type="evidence" value="ECO:0007669"/>
    <property type="project" value="InterPro"/>
</dbReference>
<feature type="domain" description="Berberine/berberine-like" evidence="1">
    <location>
        <begin position="142"/>
        <end position="177"/>
    </location>
</feature>
<dbReference type="OrthoDB" id="9983560at2759"/>
<accession>A0A6A5V487</accession>
<evidence type="ECO:0000313" key="3">
    <source>
        <dbReference type="Proteomes" id="UP000800036"/>
    </source>
</evidence>
<dbReference type="Pfam" id="PF08031">
    <property type="entry name" value="BBE"/>
    <property type="match status" value="1"/>
</dbReference>
<dbReference type="Gene3D" id="3.30.465.10">
    <property type="match status" value="1"/>
</dbReference>
<dbReference type="InterPro" id="IPR012951">
    <property type="entry name" value="BBE"/>
</dbReference>
<protein>
    <recommendedName>
        <fullName evidence="1">Berberine/berberine-like domain-containing protein</fullName>
    </recommendedName>
</protein>
<sequence length="202" mass="22076">MDLSSSTFGNYSSFFSVISGDIGGGGEALTSSRLLGRSELVDTPHADVVSYLKTAMAYQEGCSGSLVTIGLSGGPGVRDTPQSRYGALHTSWRSAYWHFIATGAIVDSISAGSPKQALQQAAAWYEEVEEPMWRKWALESAAYMNETNPYNSNFKKDFYGSNYEALQEVKQRYDPEDSLFVLAGVGSDGWNYDLQTGKLCRV</sequence>
<reference evidence="2" key="1">
    <citation type="journal article" date="2020" name="Stud. Mycol.">
        <title>101 Dothideomycetes genomes: a test case for predicting lifestyles and emergence of pathogens.</title>
        <authorList>
            <person name="Haridas S."/>
            <person name="Albert R."/>
            <person name="Binder M."/>
            <person name="Bloem J."/>
            <person name="Labutti K."/>
            <person name="Salamov A."/>
            <person name="Andreopoulos B."/>
            <person name="Baker S."/>
            <person name="Barry K."/>
            <person name="Bills G."/>
            <person name="Bluhm B."/>
            <person name="Cannon C."/>
            <person name="Castanera R."/>
            <person name="Culley D."/>
            <person name="Daum C."/>
            <person name="Ezra D."/>
            <person name="Gonzalez J."/>
            <person name="Henrissat B."/>
            <person name="Kuo A."/>
            <person name="Liang C."/>
            <person name="Lipzen A."/>
            <person name="Lutzoni F."/>
            <person name="Magnuson J."/>
            <person name="Mondo S."/>
            <person name="Nolan M."/>
            <person name="Ohm R."/>
            <person name="Pangilinan J."/>
            <person name="Park H.-J."/>
            <person name="Ramirez L."/>
            <person name="Alfaro M."/>
            <person name="Sun H."/>
            <person name="Tritt A."/>
            <person name="Yoshinaga Y."/>
            <person name="Zwiers L.-H."/>
            <person name="Turgeon B."/>
            <person name="Goodwin S."/>
            <person name="Spatafora J."/>
            <person name="Crous P."/>
            <person name="Grigoriev I."/>
        </authorList>
    </citation>
    <scope>NUCLEOTIDE SEQUENCE</scope>
    <source>
        <strain evidence="2">CBS 107.79</strain>
    </source>
</reference>
<proteinExistence type="predicted"/>
<dbReference type="AlphaFoldDB" id="A0A6A5V487"/>
<dbReference type="InterPro" id="IPR016169">
    <property type="entry name" value="FAD-bd_PCMH_sub2"/>
</dbReference>
<dbReference type="Gene3D" id="3.40.462.20">
    <property type="match status" value="1"/>
</dbReference>
<gene>
    <name evidence="2" type="ORF">BU23DRAFT_469638</name>
</gene>
<organism evidence="2 3">
    <name type="scientific">Bimuria novae-zelandiae CBS 107.79</name>
    <dbReference type="NCBI Taxonomy" id="1447943"/>
    <lineage>
        <taxon>Eukaryota</taxon>
        <taxon>Fungi</taxon>
        <taxon>Dikarya</taxon>
        <taxon>Ascomycota</taxon>
        <taxon>Pezizomycotina</taxon>
        <taxon>Dothideomycetes</taxon>
        <taxon>Pleosporomycetidae</taxon>
        <taxon>Pleosporales</taxon>
        <taxon>Massarineae</taxon>
        <taxon>Didymosphaeriaceae</taxon>
        <taxon>Bimuria</taxon>
    </lineage>
</organism>